<evidence type="ECO:0000313" key="4">
    <source>
        <dbReference type="EMBL" id="WXK80930.1"/>
    </source>
</evidence>
<reference evidence="4 5" key="1">
    <citation type="submission" date="2024-03" db="EMBL/GenBank/DDBJ databases">
        <title>The complete genome of Streptomyces sirii sp.nov.</title>
        <authorList>
            <person name="Zakalyukina Y.V."/>
            <person name="Belik A.R."/>
            <person name="Biryukov M.V."/>
            <person name="Baturina O.A."/>
            <person name="Kabilov M.R."/>
        </authorList>
    </citation>
    <scope>NUCLEOTIDE SEQUENCE [LARGE SCALE GENOMIC DNA]</scope>
    <source>
        <strain evidence="4 5">BP-8</strain>
    </source>
</reference>
<gene>
    <name evidence="4" type="ORF">WAB15_35705</name>
</gene>
<evidence type="ECO:0000256" key="3">
    <source>
        <dbReference type="SAM" id="SignalP"/>
    </source>
</evidence>
<accession>A0ABZ2QX15</accession>
<keyword evidence="2" id="KW-1133">Transmembrane helix</keyword>
<proteinExistence type="predicted"/>
<keyword evidence="2" id="KW-0812">Transmembrane</keyword>
<evidence type="ECO:0008006" key="6">
    <source>
        <dbReference type="Google" id="ProtNLM"/>
    </source>
</evidence>
<dbReference type="EMBL" id="CP147982">
    <property type="protein sequence ID" value="WXK80930.1"/>
    <property type="molecule type" value="Genomic_DNA"/>
</dbReference>
<keyword evidence="2" id="KW-0472">Membrane</keyword>
<feature type="region of interest" description="Disordered" evidence="1">
    <location>
        <begin position="246"/>
        <end position="272"/>
    </location>
</feature>
<evidence type="ECO:0000256" key="1">
    <source>
        <dbReference type="SAM" id="MobiDB-lite"/>
    </source>
</evidence>
<dbReference type="RefSeq" id="WP_407288829.1">
    <property type="nucleotide sequence ID" value="NZ_CP147982.1"/>
</dbReference>
<evidence type="ECO:0000256" key="2">
    <source>
        <dbReference type="SAM" id="Phobius"/>
    </source>
</evidence>
<sequence length="703" mass="77306">MRGGRWGAALLAVGVLLAGQPAPSAVASDTPETGQSATPEAGGEFADIVHELLADPIGRAGYEAHQTLNMHDGNRNLAVIWFDVSNFQATHLESITRQFDENPSRSDYYIGYGKLLKREGNEALFDRIGIQGDGPLLEFAAVNDPRKDHSEAIIYDKFLYPVLRSLGLGHKATERLMKRAKAGFSDRGRCAECRKLTSAIDENNKGNDKSNFVSGTDYATKQEKAESANRVNALNSKANSILNREKEQAGQQAKTALPVSGSPETPCTSMGRGHGRRVMAMAVPLAAGPCDEEDESTRSGALQQLLGSPPGADAYGGVDFSTLEMRYLSDTSSGVRYAYSSQPLPKGYQQNTALGMRMVKNLGSDLRTWLVLDPQKFWVNLNPTEPDRIVDAAMGQTNAGRAMLEADLQMKRTSAKILHPDSATGKEYWRQLKSSADGSLCFSSRMWIVPGKVEVRQDGDALYILKAQLDVKTQSDHIDDPYAKPCNADPSTNAHNENLERTLVLPKVVKAVNNDPEYAPLRRAFMARIIAQWVRERHRQGQRTSFDTLIDSKDLGPAKMTGDWRPKKVFDAYVRSYRNKEFDIKRETTDGRYKRITRYVYGGADLTNVQLTGVSSADMRKRYPQLAQSARSSTDRRVTAADGSIWLGGSVQAPERGFWGDLKDQATRLTGGNGPLLVVILLALAAILFGFRNRPSRGNRPAA</sequence>
<keyword evidence="5" id="KW-1185">Reference proteome</keyword>
<protein>
    <recommendedName>
        <fullName evidence="6">DUF2330 domain-containing protein</fullName>
    </recommendedName>
</protein>
<dbReference type="Proteomes" id="UP001626628">
    <property type="component" value="Chromosome"/>
</dbReference>
<feature type="chain" id="PRO_5046882339" description="DUF2330 domain-containing protein" evidence="3">
    <location>
        <begin position="28"/>
        <end position="703"/>
    </location>
</feature>
<keyword evidence="3" id="KW-0732">Signal</keyword>
<organism evidence="4 5">
    <name type="scientific">Streptomyces sirii</name>
    <dbReference type="NCBI Taxonomy" id="3127701"/>
    <lineage>
        <taxon>Bacteria</taxon>
        <taxon>Bacillati</taxon>
        <taxon>Actinomycetota</taxon>
        <taxon>Actinomycetes</taxon>
        <taxon>Kitasatosporales</taxon>
        <taxon>Streptomycetaceae</taxon>
        <taxon>Streptomyces</taxon>
    </lineage>
</organism>
<feature type="transmembrane region" description="Helical" evidence="2">
    <location>
        <begin position="674"/>
        <end position="691"/>
    </location>
</feature>
<name>A0ABZ2QX15_9ACTN</name>
<feature type="signal peptide" evidence="3">
    <location>
        <begin position="1"/>
        <end position="27"/>
    </location>
</feature>
<evidence type="ECO:0000313" key="5">
    <source>
        <dbReference type="Proteomes" id="UP001626628"/>
    </source>
</evidence>